<dbReference type="PANTHER" id="PTHR24366:SF96">
    <property type="entry name" value="LEUCINE RICH REPEAT CONTAINING 53"/>
    <property type="match status" value="1"/>
</dbReference>
<dbReference type="OrthoDB" id="6066926at2759"/>
<evidence type="ECO:0000259" key="6">
    <source>
        <dbReference type="SMART" id="SM00082"/>
    </source>
</evidence>
<dbReference type="PANTHER" id="PTHR24366">
    <property type="entry name" value="IG(IMMUNOGLOBULIN) AND LRR(LEUCINE RICH REPEAT) DOMAINS"/>
    <property type="match status" value="1"/>
</dbReference>
<dbReference type="Gene3D" id="3.80.10.10">
    <property type="entry name" value="Ribonuclease Inhibitor"/>
    <property type="match status" value="1"/>
</dbReference>
<dbReference type="SMART" id="SM00082">
    <property type="entry name" value="LRRCT"/>
    <property type="match status" value="1"/>
</dbReference>
<reference evidence="7" key="1">
    <citation type="submission" date="2021-04" db="EMBL/GenBank/DDBJ databases">
        <authorList>
            <consortium name="Molecular Ecology Group"/>
        </authorList>
    </citation>
    <scope>NUCLEOTIDE SEQUENCE</scope>
</reference>
<gene>
    <name evidence="7" type="ORF">CUNI_LOCUS9563</name>
</gene>
<proteinExistence type="predicted"/>
<feature type="signal peptide" evidence="5">
    <location>
        <begin position="1"/>
        <end position="16"/>
    </location>
</feature>
<keyword evidence="8" id="KW-1185">Reference proteome</keyword>
<comment type="caution">
    <text evidence="7">The sequence shown here is derived from an EMBL/GenBank/DDBJ whole genome shotgun (WGS) entry which is preliminary data.</text>
</comment>
<feature type="chain" id="PRO_5035719504" description="LRRCT domain-containing protein" evidence="5">
    <location>
        <begin position="17"/>
        <end position="509"/>
    </location>
</feature>
<keyword evidence="3" id="KW-0677">Repeat</keyword>
<feature type="domain" description="LRRCT" evidence="6">
    <location>
        <begin position="376"/>
        <end position="431"/>
    </location>
</feature>
<keyword evidence="2 5" id="KW-0732">Signal</keyword>
<evidence type="ECO:0000313" key="7">
    <source>
        <dbReference type="EMBL" id="CAG5124005.1"/>
    </source>
</evidence>
<organism evidence="7 8">
    <name type="scientific">Candidula unifasciata</name>
    <dbReference type="NCBI Taxonomy" id="100452"/>
    <lineage>
        <taxon>Eukaryota</taxon>
        <taxon>Metazoa</taxon>
        <taxon>Spiralia</taxon>
        <taxon>Lophotrochozoa</taxon>
        <taxon>Mollusca</taxon>
        <taxon>Gastropoda</taxon>
        <taxon>Heterobranchia</taxon>
        <taxon>Euthyneura</taxon>
        <taxon>Panpulmonata</taxon>
        <taxon>Eupulmonata</taxon>
        <taxon>Stylommatophora</taxon>
        <taxon>Helicina</taxon>
        <taxon>Helicoidea</taxon>
        <taxon>Geomitridae</taxon>
        <taxon>Candidula</taxon>
    </lineage>
</organism>
<dbReference type="InterPro" id="IPR032675">
    <property type="entry name" value="LRR_dom_sf"/>
</dbReference>
<keyword evidence="1" id="KW-0433">Leucine-rich repeat</keyword>
<dbReference type="EMBL" id="CAJHNH020001672">
    <property type="protein sequence ID" value="CAG5124005.1"/>
    <property type="molecule type" value="Genomic_DNA"/>
</dbReference>
<accession>A0A8S3Z7L9</accession>
<evidence type="ECO:0000256" key="4">
    <source>
        <dbReference type="SAM" id="Phobius"/>
    </source>
</evidence>
<keyword evidence="4" id="KW-1133">Transmembrane helix</keyword>
<keyword evidence="4" id="KW-0812">Transmembrane</keyword>
<name>A0A8S3Z7L9_9EUPU</name>
<evidence type="ECO:0000313" key="8">
    <source>
        <dbReference type="Proteomes" id="UP000678393"/>
    </source>
</evidence>
<sequence>MLIRILICVVVISATADVESNIAPVPLELKLMCAAKFDSDILGLYVENVTGSDHVIHIQCSVDGNKGDTLSFRTLQEHFHQFRGISIFLQIRCSNRGEISLPWPMKAQGLVGLVVYNCGMTQKYADFGSLELLTMPDFLRVLEIRNSAWLSDDTDFYKMINPEGLASLTSDYDCGQDSTIEYMVTSNVSYLFTTPSDGRTLAPDLPSDTRVQDNTYGSNQTFNISNQTMYTSSENKSSEDEFLNLLRSLQSLKLQCHFNKLKLLDESIPHVLPIHHFALMVLGATYPELKVMNYSFSGIRQLPEELQDFRKYFPKLELLDLSWNYLTEVEIGTRPRGVDGRFLTLDVRHNLISNLSVENISSWAMADGVLVDIRDNPIYCGCGMQPLLQKIQSGILFVGKLDKYSYIQEMRCAEPLGVRGLRLSEVTLACGKDNEVSSPSLDTDKTVNIIIVSTVAAVVVVVAALLVVVIVNLRLGSERFKRCLMDFSKSPLETDAEAGKDCQKTKEVF</sequence>
<dbReference type="AlphaFoldDB" id="A0A8S3Z7L9"/>
<protein>
    <recommendedName>
        <fullName evidence="6">LRRCT domain-containing protein</fullName>
    </recommendedName>
</protein>
<dbReference type="SUPFAM" id="SSF52058">
    <property type="entry name" value="L domain-like"/>
    <property type="match status" value="1"/>
</dbReference>
<dbReference type="Proteomes" id="UP000678393">
    <property type="component" value="Unassembled WGS sequence"/>
</dbReference>
<feature type="transmembrane region" description="Helical" evidence="4">
    <location>
        <begin position="449"/>
        <end position="475"/>
    </location>
</feature>
<evidence type="ECO:0000256" key="5">
    <source>
        <dbReference type="SAM" id="SignalP"/>
    </source>
</evidence>
<evidence type="ECO:0000256" key="2">
    <source>
        <dbReference type="ARBA" id="ARBA00022729"/>
    </source>
</evidence>
<keyword evidence="4" id="KW-0472">Membrane</keyword>
<evidence type="ECO:0000256" key="1">
    <source>
        <dbReference type="ARBA" id="ARBA00022614"/>
    </source>
</evidence>
<dbReference type="InterPro" id="IPR000483">
    <property type="entry name" value="Cys-rich_flank_reg_C"/>
</dbReference>
<evidence type="ECO:0000256" key="3">
    <source>
        <dbReference type="ARBA" id="ARBA00022737"/>
    </source>
</evidence>